<evidence type="ECO:0000256" key="3">
    <source>
        <dbReference type="ARBA" id="ARBA00023125"/>
    </source>
</evidence>
<dbReference type="InterPro" id="IPR058245">
    <property type="entry name" value="NreC/VraR/RcsB-like_REC"/>
</dbReference>
<comment type="caution">
    <text evidence="8">The sequence shown here is derived from an EMBL/GenBank/DDBJ whole genome shotgun (WGS) entry which is preliminary data.</text>
</comment>
<feature type="domain" description="Response regulatory" evidence="7">
    <location>
        <begin position="9"/>
        <end position="125"/>
    </location>
</feature>
<organism evidence="8 9">
    <name type="scientific">Mycobacterium paraense</name>
    <dbReference type="NCBI Taxonomy" id="767916"/>
    <lineage>
        <taxon>Bacteria</taxon>
        <taxon>Bacillati</taxon>
        <taxon>Actinomycetota</taxon>
        <taxon>Actinomycetes</taxon>
        <taxon>Mycobacteriales</taxon>
        <taxon>Mycobacteriaceae</taxon>
        <taxon>Mycobacterium</taxon>
        <taxon>Mycobacterium simiae complex</taxon>
    </lineage>
</organism>
<dbReference type="CDD" id="cd06170">
    <property type="entry name" value="LuxR_C_like"/>
    <property type="match status" value="1"/>
</dbReference>
<dbReference type="PROSITE" id="PS00622">
    <property type="entry name" value="HTH_LUXR_1"/>
    <property type="match status" value="1"/>
</dbReference>
<evidence type="ECO:0000256" key="2">
    <source>
        <dbReference type="ARBA" id="ARBA00023015"/>
    </source>
</evidence>
<evidence type="ECO:0000256" key="5">
    <source>
        <dbReference type="PROSITE-ProRule" id="PRU00169"/>
    </source>
</evidence>
<dbReference type="PROSITE" id="PS50110">
    <property type="entry name" value="RESPONSE_REGULATORY"/>
    <property type="match status" value="1"/>
</dbReference>
<feature type="domain" description="HTH luxR-type" evidence="6">
    <location>
        <begin position="147"/>
        <end position="212"/>
    </location>
</feature>
<dbReference type="Pfam" id="PF00196">
    <property type="entry name" value="GerE"/>
    <property type="match status" value="1"/>
</dbReference>
<dbReference type="CDD" id="cd17535">
    <property type="entry name" value="REC_NarL-like"/>
    <property type="match status" value="1"/>
</dbReference>
<dbReference type="InterPro" id="IPR016032">
    <property type="entry name" value="Sig_transdc_resp-reg_C-effctor"/>
</dbReference>
<dbReference type="PRINTS" id="PR00038">
    <property type="entry name" value="HTHLUXR"/>
</dbReference>
<keyword evidence="4" id="KW-0804">Transcription</keyword>
<dbReference type="RefSeq" id="WP_085096220.1">
    <property type="nucleotide sequence ID" value="NZ_LQPK01000002.1"/>
</dbReference>
<dbReference type="InterPro" id="IPR011006">
    <property type="entry name" value="CheY-like_superfamily"/>
</dbReference>
<dbReference type="InterPro" id="IPR039420">
    <property type="entry name" value="WalR-like"/>
</dbReference>
<evidence type="ECO:0000256" key="4">
    <source>
        <dbReference type="ARBA" id="ARBA00023163"/>
    </source>
</evidence>
<evidence type="ECO:0000259" key="6">
    <source>
        <dbReference type="PROSITE" id="PS50043"/>
    </source>
</evidence>
<keyword evidence="9" id="KW-1185">Reference proteome</keyword>
<dbReference type="SUPFAM" id="SSF52172">
    <property type="entry name" value="CheY-like"/>
    <property type="match status" value="1"/>
</dbReference>
<keyword evidence="2" id="KW-0805">Transcription regulation</keyword>
<protein>
    <submittedName>
        <fullName evidence="8">Two-component system response regulator</fullName>
    </submittedName>
</protein>
<accession>A0ABX3VUI9</accession>
<dbReference type="InterPro" id="IPR000792">
    <property type="entry name" value="Tscrpt_reg_LuxR_C"/>
</dbReference>
<gene>
    <name evidence="8" type="ORF">AWB91_06260</name>
</gene>
<feature type="modified residue" description="4-aspartylphosphate" evidence="5">
    <location>
        <position position="60"/>
    </location>
</feature>
<dbReference type="InterPro" id="IPR001789">
    <property type="entry name" value="Sig_transdc_resp-reg_receiver"/>
</dbReference>
<proteinExistence type="predicted"/>
<evidence type="ECO:0000259" key="7">
    <source>
        <dbReference type="PROSITE" id="PS50110"/>
    </source>
</evidence>
<dbReference type="SMART" id="SM00448">
    <property type="entry name" value="REC"/>
    <property type="match status" value="1"/>
</dbReference>
<sequence>MSYPSKRVRVVVADDHPVTRQGVVRALNSSGRVDVVAEVADGRAALKAIRELRPAVALLDYKMPELTGLDVVHAVARDGLPTRVVLLSAFDDSSVVYKALAEGAKGYLTKESDSDEIVTAVLKCAAGEGYLPTHLSGALAGELQQRAKGESALLTAREREVVRMMADGLSVPQIATRLHLAPSTVKSHVQNLYEKLKVSDRGAAVAEAMRRRLVE</sequence>
<evidence type="ECO:0000256" key="1">
    <source>
        <dbReference type="ARBA" id="ARBA00022553"/>
    </source>
</evidence>
<keyword evidence="1 5" id="KW-0597">Phosphoprotein</keyword>
<dbReference type="PANTHER" id="PTHR43214">
    <property type="entry name" value="TWO-COMPONENT RESPONSE REGULATOR"/>
    <property type="match status" value="1"/>
</dbReference>
<dbReference type="SMART" id="SM00421">
    <property type="entry name" value="HTH_LUXR"/>
    <property type="match status" value="1"/>
</dbReference>
<dbReference type="Proteomes" id="UP000193801">
    <property type="component" value="Unassembled WGS sequence"/>
</dbReference>
<dbReference type="EMBL" id="LQPK01000002">
    <property type="protein sequence ID" value="ORW33770.1"/>
    <property type="molecule type" value="Genomic_DNA"/>
</dbReference>
<keyword evidence="3" id="KW-0238">DNA-binding</keyword>
<evidence type="ECO:0000313" key="9">
    <source>
        <dbReference type="Proteomes" id="UP000193801"/>
    </source>
</evidence>
<name>A0ABX3VUI9_9MYCO</name>
<evidence type="ECO:0000313" key="8">
    <source>
        <dbReference type="EMBL" id="ORW33770.1"/>
    </source>
</evidence>
<dbReference type="PANTHER" id="PTHR43214:SF24">
    <property type="entry name" value="TRANSCRIPTIONAL REGULATORY PROTEIN NARL-RELATED"/>
    <property type="match status" value="1"/>
</dbReference>
<dbReference type="Gene3D" id="3.40.50.2300">
    <property type="match status" value="1"/>
</dbReference>
<reference evidence="8 9" key="1">
    <citation type="journal article" date="2015" name="Emerg. Microbes Infect.">
        <title>Characterization of 17 strains belonging to the Mycobacterium simiae complex and description of Mycobacterium paraense sp. nov.</title>
        <authorList>
            <person name="Fusco da Costa A.R."/>
            <person name="Fedrizzi T."/>
            <person name="Lopes M.L."/>
            <person name="Pecorari M."/>
            <person name="Oliveira da Costa W.L."/>
            <person name="Giacobazzi E."/>
            <person name="da Costa Bahia J.R."/>
            <person name="De Sanctis V."/>
            <person name="Batista Lima K.V."/>
            <person name="Bertorelli R."/>
            <person name="Grottola A."/>
            <person name="Fabio A."/>
            <person name="Mariottini A."/>
            <person name="Ferretti P."/>
            <person name="Di Leva F."/>
            <person name="Fregni Serpini G."/>
            <person name="Tagliazucchi S."/>
            <person name="Rumpianesi F."/>
            <person name="Jousson O."/>
            <person name="Segata N."/>
            <person name="Tortoli E."/>
        </authorList>
    </citation>
    <scope>NUCLEOTIDE SEQUENCE [LARGE SCALE GENOMIC DNA]</scope>
    <source>
        <strain evidence="8 9">FI-07156</strain>
    </source>
</reference>
<dbReference type="PROSITE" id="PS50043">
    <property type="entry name" value="HTH_LUXR_2"/>
    <property type="match status" value="1"/>
</dbReference>
<dbReference type="SUPFAM" id="SSF46894">
    <property type="entry name" value="C-terminal effector domain of the bipartite response regulators"/>
    <property type="match status" value="1"/>
</dbReference>
<dbReference type="Pfam" id="PF00072">
    <property type="entry name" value="Response_reg"/>
    <property type="match status" value="1"/>
</dbReference>